<keyword evidence="2" id="KW-0238">DNA-binding</keyword>
<dbReference type="CDD" id="cd07377">
    <property type="entry name" value="WHTH_GntR"/>
    <property type="match status" value="1"/>
</dbReference>
<keyword evidence="1" id="KW-0805">Transcription regulation</keyword>
<evidence type="ECO:0000313" key="6">
    <source>
        <dbReference type="Proteomes" id="UP001139089"/>
    </source>
</evidence>
<gene>
    <name evidence="5" type="ORF">LRX75_01210</name>
</gene>
<dbReference type="GO" id="GO:0003700">
    <property type="term" value="F:DNA-binding transcription factor activity"/>
    <property type="evidence" value="ECO:0007669"/>
    <property type="project" value="InterPro"/>
</dbReference>
<dbReference type="PANTHER" id="PTHR43537:SF5">
    <property type="entry name" value="UXU OPERON TRANSCRIPTIONAL REGULATOR"/>
    <property type="match status" value="1"/>
</dbReference>
<evidence type="ECO:0000313" key="5">
    <source>
        <dbReference type="EMBL" id="MCD7107646.1"/>
    </source>
</evidence>
<accession>A0A9X1NQQ4</accession>
<dbReference type="Pfam" id="PF07729">
    <property type="entry name" value="FCD"/>
    <property type="match status" value="1"/>
</dbReference>
<dbReference type="InterPro" id="IPR011711">
    <property type="entry name" value="GntR_C"/>
</dbReference>
<feature type="domain" description="HTH gntR-type" evidence="4">
    <location>
        <begin position="16"/>
        <end position="84"/>
    </location>
</feature>
<dbReference type="Gene3D" id="1.20.120.530">
    <property type="entry name" value="GntR ligand-binding domain-like"/>
    <property type="match status" value="1"/>
</dbReference>
<protein>
    <submittedName>
        <fullName evidence="5">FadR family transcriptional regulator</fullName>
    </submittedName>
</protein>
<keyword evidence="3" id="KW-0804">Transcription</keyword>
<evidence type="ECO:0000256" key="1">
    <source>
        <dbReference type="ARBA" id="ARBA00023015"/>
    </source>
</evidence>
<dbReference type="SUPFAM" id="SSF48008">
    <property type="entry name" value="GntR ligand-binding domain-like"/>
    <property type="match status" value="1"/>
</dbReference>
<dbReference type="PANTHER" id="PTHR43537">
    <property type="entry name" value="TRANSCRIPTIONAL REGULATOR, GNTR FAMILY"/>
    <property type="match status" value="1"/>
</dbReference>
<name>A0A9X1NQQ4_9HYPH</name>
<dbReference type="AlphaFoldDB" id="A0A9X1NQQ4"/>
<dbReference type="PRINTS" id="PR00035">
    <property type="entry name" value="HTHGNTR"/>
</dbReference>
<proteinExistence type="predicted"/>
<reference evidence="5" key="1">
    <citation type="submission" date="2021-12" db="EMBL/GenBank/DDBJ databases">
        <authorList>
            <person name="Li Y."/>
        </authorList>
    </citation>
    <scope>NUCLEOTIDE SEQUENCE</scope>
    <source>
        <strain evidence="5">DKSPLA3</strain>
    </source>
</reference>
<dbReference type="Pfam" id="PF00392">
    <property type="entry name" value="GntR"/>
    <property type="match status" value="1"/>
</dbReference>
<sequence>MRSDHDTQAAPARKGRNLVATVSQRLRAAIADGTLKPGEKLASESGLTEEHQVSRTVIREAIASLRADGLVEVRHGVGVFVLATQPKPQGGLQSVDPNRVSSIIEMLEVRAAIEIEAAGLAAGRCSPAQQELVFEALHVMNNQIASGTATVESDRAFHLAIADSTNNPRFRELLQAIGEQMIPRSLLGDDRPEATPPDYLSQIQQEHETIARAIADRDETAARDAMRNHLKGSQQRYRALMRNTRGPAMT</sequence>
<evidence type="ECO:0000259" key="4">
    <source>
        <dbReference type="PROSITE" id="PS50949"/>
    </source>
</evidence>
<evidence type="ECO:0000256" key="3">
    <source>
        <dbReference type="ARBA" id="ARBA00023163"/>
    </source>
</evidence>
<dbReference type="GO" id="GO:0003677">
    <property type="term" value="F:DNA binding"/>
    <property type="evidence" value="ECO:0007669"/>
    <property type="project" value="UniProtKB-KW"/>
</dbReference>
<dbReference type="InterPro" id="IPR008920">
    <property type="entry name" value="TF_FadR/GntR_C"/>
</dbReference>
<organism evidence="5 6">
    <name type="scientific">Rhizobium quercicola</name>
    <dbReference type="NCBI Taxonomy" id="2901226"/>
    <lineage>
        <taxon>Bacteria</taxon>
        <taxon>Pseudomonadati</taxon>
        <taxon>Pseudomonadota</taxon>
        <taxon>Alphaproteobacteria</taxon>
        <taxon>Hyphomicrobiales</taxon>
        <taxon>Rhizobiaceae</taxon>
        <taxon>Rhizobium/Agrobacterium group</taxon>
        <taxon>Rhizobium</taxon>
    </lineage>
</organism>
<dbReference type="PROSITE" id="PS50949">
    <property type="entry name" value="HTH_GNTR"/>
    <property type="match status" value="1"/>
</dbReference>
<dbReference type="Gene3D" id="1.10.10.10">
    <property type="entry name" value="Winged helix-like DNA-binding domain superfamily/Winged helix DNA-binding domain"/>
    <property type="match status" value="1"/>
</dbReference>
<dbReference type="EMBL" id="JAJOZR010000001">
    <property type="protein sequence ID" value="MCD7107646.1"/>
    <property type="molecule type" value="Genomic_DNA"/>
</dbReference>
<dbReference type="InterPro" id="IPR036390">
    <property type="entry name" value="WH_DNA-bd_sf"/>
</dbReference>
<comment type="caution">
    <text evidence="5">The sequence shown here is derived from an EMBL/GenBank/DDBJ whole genome shotgun (WGS) entry which is preliminary data.</text>
</comment>
<dbReference type="InterPro" id="IPR036388">
    <property type="entry name" value="WH-like_DNA-bd_sf"/>
</dbReference>
<dbReference type="Proteomes" id="UP001139089">
    <property type="component" value="Unassembled WGS sequence"/>
</dbReference>
<evidence type="ECO:0000256" key="2">
    <source>
        <dbReference type="ARBA" id="ARBA00023125"/>
    </source>
</evidence>
<dbReference type="InterPro" id="IPR000524">
    <property type="entry name" value="Tscrpt_reg_HTH_GntR"/>
</dbReference>
<dbReference type="SUPFAM" id="SSF46785">
    <property type="entry name" value="Winged helix' DNA-binding domain"/>
    <property type="match status" value="1"/>
</dbReference>
<dbReference type="SMART" id="SM00895">
    <property type="entry name" value="FCD"/>
    <property type="match status" value="1"/>
</dbReference>
<dbReference type="SMART" id="SM00345">
    <property type="entry name" value="HTH_GNTR"/>
    <property type="match status" value="1"/>
</dbReference>
<keyword evidence="6" id="KW-1185">Reference proteome</keyword>